<dbReference type="PROSITE" id="PS50949">
    <property type="entry name" value="HTH_GNTR"/>
    <property type="match status" value="1"/>
</dbReference>
<gene>
    <name evidence="7" type="ORF">EYS08_03650</name>
</gene>
<accession>A0A4Q9HH23</accession>
<comment type="similarity">
    <text evidence="1">In the C-terminal section; belongs to the class-I pyridoxal-phosphate-dependent aminotransferase family.</text>
</comment>
<organism evidence="7 8">
    <name type="scientific">Pedobacter kyonggii</name>
    <dbReference type="NCBI Taxonomy" id="1926871"/>
    <lineage>
        <taxon>Bacteria</taxon>
        <taxon>Pseudomonadati</taxon>
        <taxon>Bacteroidota</taxon>
        <taxon>Sphingobacteriia</taxon>
        <taxon>Sphingobacteriales</taxon>
        <taxon>Sphingobacteriaceae</taxon>
        <taxon>Pedobacter</taxon>
    </lineage>
</organism>
<dbReference type="InterPro" id="IPR036388">
    <property type="entry name" value="WH-like_DNA-bd_sf"/>
</dbReference>
<dbReference type="CDD" id="cd00609">
    <property type="entry name" value="AAT_like"/>
    <property type="match status" value="1"/>
</dbReference>
<proteinExistence type="inferred from homology"/>
<keyword evidence="2" id="KW-0663">Pyridoxal phosphate</keyword>
<sequence>MDYLWRPETKNTVVHMLPFETLIVIDKMLSRPAYMQVVDGVIKLIKDGVIQKGDQMPGTRSMAGMAKIHRKTVIAAYSELIAQGWLVAVAKHGHYIARELPKGGIKQWGVPANGYVSGSKLKSTFLKIETTKEFHPHSFALNPSLIIDDGHPDSRLAPMHLLNREYLRRLKQQHVSKKPAITLAPGSLKLRETMTSYLAQTRGIQADLPNILITHGAQMSIYIAASLLLQRGSYIIVGEPGYHVANYVFEYLGANIIRIPADRDGIDDELIRDACEKYTISALYLIPHHHYPTTVTLSPERRSSILNIAEQYDFSIIEDDYDYGFQYDSSPYLPLASIHPDRVIYVGSFSKSLSTSIRIGFMVAASDFIEQAIYLRKIIELKGDNIMEDSLAALIESGDLGRHLKKVNKIFGHRRDYLCASLDEKLKDVVSFAKPEGGLALWTIFNNEYPLKNISLKASKMGLFINDGQIFDNFNARYNALRFGFASINETEIDNITGIIVRCL</sequence>
<dbReference type="Pfam" id="PF00392">
    <property type="entry name" value="GntR"/>
    <property type="match status" value="1"/>
</dbReference>
<evidence type="ECO:0000256" key="1">
    <source>
        <dbReference type="ARBA" id="ARBA00005384"/>
    </source>
</evidence>
<evidence type="ECO:0000256" key="3">
    <source>
        <dbReference type="ARBA" id="ARBA00023015"/>
    </source>
</evidence>
<dbReference type="GO" id="GO:0030170">
    <property type="term" value="F:pyridoxal phosphate binding"/>
    <property type="evidence" value="ECO:0007669"/>
    <property type="project" value="InterPro"/>
</dbReference>
<dbReference type="PANTHER" id="PTHR46577:SF1">
    <property type="entry name" value="HTH-TYPE TRANSCRIPTIONAL REGULATORY PROTEIN GABR"/>
    <property type="match status" value="1"/>
</dbReference>
<evidence type="ECO:0000256" key="4">
    <source>
        <dbReference type="ARBA" id="ARBA00023125"/>
    </source>
</evidence>
<dbReference type="GO" id="GO:0003677">
    <property type="term" value="F:DNA binding"/>
    <property type="evidence" value="ECO:0007669"/>
    <property type="project" value="UniProtKB-KW"/>
</dbReference>
<dbReference type="SUPFAM" id="SSF46785">
    <property type="entry name" value="Winged helix' DNA-binding domain"/>
    <property type="match status" value="1"/>
</dbReference>
<dbReference type="Pfam" id="PF00155">
    <property type="entry name" value="Aminotran_1_2"/>
    <property type="match status" value="1"/>
</dbReference>
<dbReference type="SMART" id="SM00345">
    <property type="entry name" value="HTH_GNTR"/>
    <property type="match status" value="1"/>
</dbReference>
<keyword evidence="3" id="KW-0805">Transcription regulation</keyword>
<dbReference type="Proteomes" id="UP000291819">
    <property type="component" value="Unassembled WGS sequence"/>
</dbReference>
<dbReference type="InterPro" id="IPR000524">
    <property type="entry name" value="Tscrpt_reg_HTH_GntR"/>
</dbReference>
<dbReference type="PANTHER" id="PTHR46577">
    <property type="entry name" value="HTH-TYPE TRANSCRIPTIONAL REGULATORY PROTEIN GABR"/>
    <property type="match status" value="1"/>
</dbReference>
<dbReference type="SUPFAM" id="SSF53383">
    <property type="entry name" value="PLP-dependent transferases"/>
    <property type="match status" value="1"/>
</dbReference>
<evidence type="ECO:0000313" key="7">
    <source>
        <dbReference type="EMBL" id="TBO44415.1"/>
    </source>
</evidence>
<comment type="caution">
    <text evidence="7">The sequence shown here is derived from an EMBL/GenBank/DDBJ whole genome shotgun (WGS) entry which is preliminary data.</text>
</comment>
<dbReference type="AlphaFoldDB" id="A0A4Q9HH23"/>
<dbReference type="EMBL" id="SIXF01000002">
    <property type="protein sequence ID" value="TBO44415.1"/>
    <property type="molecule type" value="Genomic_DNA"/>
</dbReference>
<evidence type="ECO:0000313" key="8">
    <source>
        <dbReference type="Proteomes" id="UP000291819"/>
    </source>
</evidence>
<keyword evidence="8" id="KW-1185">Reference proteome</keyword>
<evidence type="ECO:0000256" key="2">
    <source>
        <dbReference type="ARBA" id="ARBA00022898"/>
    </source>
</evidence>
<feature type="domain" description="HTH gntR-type" evidence="6">
    <location>
        <begin position="31"/>
        <end position="99"/>
    </location>
</feature>
<name>A0A4Q9HH23_9SPHI</name>
<evidence type="ECO:0000256" key="5">
    <source>
        <dbReference type="ARBA" id="ARBA00023163"/>
    </source>
</evidence>
<keyword evidence="7" id="KW-0032">Aminotransferase</keyword>
<dbReference type="InterPro" id="IPR015421">
    <property type="entry name" value="PyrdxlP-dep_Trfase_major"/>
</dbReference>
<dbReference type="OrthoDB" id="594134at2"/>
<dbReference type="GO" id="GO:0008483">
    <property type="term" value="F:transaminase activity"/>
    <property type="evidence" value="ECO:0007669"/>
    <property type="project" value="UniProtKB-KW"/>
</dbReference>
<dbReference type="RefSeq" id="WP_131028490.1">
    <property type="nucleotide sequence ID" value="NZ_SIXF01000002.1"/>
</dbReference>
<dbReference type="Gene3D" id="1.10.10.10">
    <property type="entry name" value="Winged helix-like DNA-binding domain superfamily/Winged helix DNA-binding domain"/>
    <property type="match status" value="1"/>
</dbReference>
<keyword evidence="4" id="KW-0238">DNA-binding</keyword>
<keyword evidence="5" id="KW-0804">Transcription</keyword>
<dbReference type="GO" id="GO:0003700">
    <property type="term" value="F:DNA-binding transcription factor activity"/>
    <property type="evidence" value="ECO:0007669"/>
    <property type="project" value="InterPro"/>
</dbReference>
<dbReference type="InterPro" id="IPR051446">
    <property type="entry name" value="HTH_trans_reg/aminotransferase"/>
</dbReference>
<dbReference type="Gene3D" id="3.40.640.10">
    <property type="entry name" value="Type I PLP-dependent aspartate aminotransferase-like (Major domain)"/>
    <property type="match status" value="1"/>
</dbReference>
<protein>
    <submittedName>
        <fullName evidence="7">PLP-dependent aminotransferase family protein</fullName>
    </submittedName>
</protein>
<dbReference type="InterPro" id="IPR004839">
    <property type="entry name" value="Aminotransferase_I/II_large"/>
</dbReference>
<keyword evidence="7" id="KW-0808">Transferase</keyword>
<reference evidence="7 8" key="1">
    <citation type="submission" date="2019-02" db="EMBL/GenBank/DDBJ databases">
        <title>Pedobacter kyonggii whole genome sequence analysis.</title>
        <authorList>
            <person name="Dahal R.H."/>
        </authorList>
    </citation>
    <scope>NUCLEOTIDE SEQUENCE [LARGE SCALE GENOMIC DNA]</scope>
    <source>
        <strain evidence="7 8">K-4-11-1</strain>
    </source>
</reference>
<dbReference type="InterPro" id="IPR015424">
    <property type="entry name" value="PyrdxlP-dep_Trfase"/>
</dbReference>
<evidence type="ECO:0000259" key="6">
    <source>
        <dbReference type="PROSITE" id="PS50949"/>
    </source>
</evidence>
<dbReference type="InterPro" id="IPR036390">
    <property type="entry name" value="WH_DNA-bd_sf"/>
</dbReference>